<gene>
    <name evidence="2" type="ORF">PVAND_000099</name>
</gene>
<dbReference type="InterPro" id="IPR036273">
    <property type="entry name" value="CRAL/TRIO_N_dom_sf"/>
</dbReference>
<dbReference type="OrthoDB" id="75724at2759"/>
<feature type="domain" description="CRAL-TRIO" evidence="1">
    <location>
        <begin position="89"/>
        <end position="251"/>
    </location>
</feature>
<organism evidence="2 3">
    <name type="scientific">Polypedilum vanderplanki</name>
    <name type="common">Sleeping chironomid midge</name>
    <dbReference type="NCBI Taxonomy" id="319348"/>
    <lineage>
        <taxon>Eukaryota</taxon>
        <taxon>Metazoa</taxon>
        <taxon>Ecdysozoa</taxon>
        <taxon>Arthropoda</taxon>
        <taxon>Hexapoda</taxon>
        <taxon>Insecta</taxon>
        <taxon>Pterygota</taxon>
        <taxon>Neoptera</taxon>
        <taxon>Endopterygota</taxon>
        <taxon>Diptera</taxon>
        <taxon>Nematocera</taxon>
        <taxon>Chironomoidea</taxon>
        <taxon>Chironomidae</taxon>
        <taxon>Chironominae</taxon>
        <taxon>Polypedilum</taxon>
        <taxon>Polypedilum</taxon>
    </lineage>
</organism>
<sequence>MDNLSTLEVCEKAKIEVREDESRKQQSLEQFREWIGKHPFIKNCRTDDGYLLPFLRSKKYNMNRVFDSFEKALIFAKEHEDWFDWKGEKLQKVFDLLDTGFLKVLKNRDRDGRRVILCNNEMDLDKFTADDVFRLNCVVVLALANEEITQLCGVTYIDDFTSATMKYITMFPLKSIYDFTVQLRATPIRLKNIILVGLPSFATQFVNIVKLGLSEVMNKRLQTLNDNTELWNFVDKSLVTKDYGGDADEKEAIEDFRKVIDENIDFVRNFFDYEIDMVKAEILKDTHENVGSFRKLEID</sequence>
<dbReference type="AlphaFoldDB" id="A0A9J6BKA0"/>
<dbReference type="PANTHER" id="PTHR10174">
    <property type="entry name" value="ALPHA-TOCOPHEROL TRANSFER PROTEIN-RELATED"/>
    <property type="match status" value="1"/>
</dbReference>
<dbReference type="GO" id="GO:0016020">
    <property type="term" value="C:membrane"/>
    <property type="evidence" value="ECO:0007669"/>
    <property type="project" value="TreeGrafter"/>
</dbReference>
<dbReference type="PANTHER" id="PTHR10174:SF166">
    <property type="entry name" value="LD40136P"/>
    <property type="match status" value="1"/>
</dbReference>
<keyword evidence="3" id="KW-1185">Reference proteome</keyword>
<dbReference type="InterPro" id="IPR036865">
    <property type="entry name" value="CRAL-TRIO_dom_sf"/>
</dbReference>
<dbReference type="SUPFAM" id="SSF46938">
    <property type="entry name" value="CRAL/TRIO N-terminal domain"/>
    <property type="match status" value="1"/>
</dbReference>
<evidence type="ECO:0000313" key="3">
    <source>
        <dbReference type="Proteomes" id="UP001107558"/>
    </source>
</evidence>
<name>A0A9J6BKA0_POLVA</name>
<dbReference type="Pfam" id="PF00650">
    <property type="entry name" value="CRAL_TRIO"/>
    <property type="match status" value="1"/>
</dbReference>
<accession>A0A9J6BKA0</accession>
<evidence type="ECO:0000313" key="2">
    <source>
        <dbReference type="EMBL" id="KAG5669806.1"/>
    </source>
</evidence>
<dbReference type="EMBL" id="JADBJN010000003">
    <property type="protein sequence ID" value="KAG5669806.1"/>
    <property type="molecule type" value="Genomic_DNA"/>
</dbReference>
<dbReference type="CDD" id="cd00170">
    <property type="entry name" value="SEC14"/>
    <property type="match status" value="1"/>
</dbReference>
<dbReference type="Proteomes" id="UP001107558">
    <property type="component" value="Chromosome 3"/>
</dbReference>
<protein>
    <recommendedName>
        <fullName evidence="1">CRAL-TRIO domain-containing protein</fullName>
    </recommendedName>
</protein>
<comment type="caution">
    <text evidence="2">The sequence shown here is derived from an EMBL/GenBank/DDBJ whole genome shotgun (WGS) entry which is preliminary data.</text>
</comment>
<evidence type="ECO:0000259" key="1">
    <source>
        <dbReference type="PROSITE" id="PS50191"/>
    </source>
</evidence>
<dbReference type="SUPFAM" id="SSF52087">
    <property type="entry name" value="CRAL/TRIO domain"/>
    <property type="match status" value="1"/>
</dbReference>
<dbReference type="Gene3D" id="1.10.8.20">
    <property type="entry name" value="N-terminal domain of phosphatidylinositol transfer protein sec14p"/>
    <property type="match status" value="1"/>
</dbReference>
<reference evidence="2" key="1">
    <citation type="submission" date="2021-03" db="EMBL/GenBank/DDBJ databases">
        <title>Chromosome level genome of the anhydrobiotic midge Polypedilum vanderplanki.</title>
        <authorList>
            <person name="Yoshida Y."/>
            <person name="Kikawada T."/>
            <person name="Gusev O."/>
        </authorList>
    </citation>
    <scope>NUCLEOTIDE SEQUENCE</scope>
    <source>
        <strain evidence="2">NIAS01</strain>
        <tissue evidence="2">Whole body or cell culture</tissue>
    </source>
</reference>
<dbReference type="InterPro" id="IPR001251">
    <property type="entry name" value="CRAL-TRIO_dom"/>
</dbReference>
<dbReference type="PROSITE" id="PS50191">
    <property type="entry name" value="CRAL_TRIO"/>
    <property type="match status" value="1"/>
</dbReference>
<dbReference type="GO" id="GO:1902936">
    <property type="term" value="F:phosphatidylinositol bisphosphate binding"/>
    <property type="evidence" value="ECO:0007669"/>
    <property type="project" value="TreeGrafter"/>
</dbReference>
<dbReference type="Gene3D" id="3.40.525.10">
    <property type="entry name" value="CRAL-TRIO lipid binding domain"/>
    <property type="match status" value="1"/>
</dbReference>
<proteinExistence type="predicted"/>
<dbReference type="Gene3D" id="1.20.5.1200">
    <property type="entry name" value="Alpha-tocopherol transfer"/>
    <property type="match status" value="1"/>
</dbReference>